<keyword evidence="4" id="KW-1185">Reference proteome</keyword>
<dbReference type="AlphaFoldDB" id="A0A132PBP5"/>
<feature type="transmembrane region" description="Helical" evidence="1">
    <location>
        <begin position="61"/>
        <end position="83"/>
    </location>
</feature>
<feature type="domain" description="Cation-transporting P-type ATPase N-terminal" evidence="2">
    <location>
        <begin position="16"/>
        <end position="89"/>
    </location>
</feature>
<evidence type="ECO:0000313" key="3">
    <source>
        <dbReference type="EMBL" id="KWX19753.1"/>
    </source>
</evidence>
<gene>
    <name evidence="3" type="ORF">AFM11_33915</name>
</gene>
<dbReference type="InterPro" id="IPR023298">
    <property type="entry name" value="ATPase_P-typ_TM_dom_sf"/>
</dbReference>
<comment type="caution">
    <text evidence="3">The sequence shown here is derived from an EMBL/GenBank/DDBJ whole genome shotgun (WGS) entry which is preliminary data.</text>
</comment>
<dbReference type="STRING" id="59750.AWC31_32555"/>
<dbReference type="Pfam" id="PF00690">
    <property type="entry name" value="Cation_ATPase_N"/>
    <property type="match status" value="1"/>
</dbReference>
<dbReference type="PANTHER" id="PTHR42861">
    <property type="entry name" value="CALCIUM-TRANSPORTING ATPASE"/>
    <property type="match status" value="1"/>
</dbReference>
<organism evidence="3 4">
    <name type="scientific">Mycolicibacterium wolinskyi</name>
    <dbReference type="NCBI Taxonomy" id="59750"/>
    <lineage>
        <taxon>Bacteria</taxon>
        <taxon>Bacillati</taxon>
        <taxon>Actinomycetota</taxon>
        <taxon>Actinomycetes</taxon>
        <taxon>Mycobacteriales</taxon>
        <taxon>Mycobacteriaceae</taxon>
        <taxon>Mycolicibacterium</taxon>
    </lineage>
</organism>
<dbReference type="Gene3D" id="2.70.150.10">
    <property type="entry name" value="Calcium-transporting ATPase, cytoplasmic transduction domain A"/>
    <property type="match status" value="1"/>
</dbReference>
<keyword evidence="1" id="KW-0812">Transmembrane</keyword>
<evidence type="ECO:0000256" key="1">
    <source>
        <dbReference type="SAM" id="Phobius"/>
    </source>
</evidence>
<protein>
    <recommendedName>
        <fullName evidence="2">Cation-transporting P-type ATPase N-terminal domain-containing protein</fullName>
    </recommendedName>
</protein>
<name>A0A132PBP5_9MYCO</name>
<dbReference type="PATRIC" id="fig|59750.3.peg.5121"/>
<keyword evidence="1" id="KW-0472">Membrane</keyword>
<dbReference type="Gene3D" id="1.20.1110.10">
    <property type="entry name" value="Calcium-transporting ATPase, transmembrane domain"/>
    <property type="match status" value="1"/>
</dbReference>
<dbReference type="RefSeq" id="WP_067858966.1">
    <property type="nucleotide sequence ID" value="NZ_LGTW01000036.1"/>
</dbReference>
<keyword evidence="1" id="KW-1133">Transmembrane helix</keyword>
<dbReference type="EMBL" id="LGTW01000036">
    <property type="protein sequence ID" value="KWX19753.1"/>
    <property type="molecule type" value="Genomic_DNA"/>
</dbReference>
<feature type="transmembrane region" description="Helical" evidence="1">
    <location>
        <begin position="89"/>
        <end position="109"/>
    </location>
</feature>
<dbReference type="SUPFAM" id="SSF81665">
    <property type="entry name" value="Calcium ATPase, transmembrane domain M"/>
    <property type="match status" value="1"/>
</dbReference>
<evidence type="ECO:0000313" key="4">
    <source>
        <dbReference type="Proteomes" id="UP000070612"/>
    </source>
</evidence>
<accession>A0A132PBP5</accession>
<reference evidence="3 4" key="1">
    <citation type="submission" date="2015-07" db="EMBL/GenBank/DDBJ databases">
        <title>A draft genome sequence of Mycobacterium wolinskyi.</title>
        <authorList>
            <person name="de Man T.J."/>
            <person name="Perry K.A."/>
            <person name="Coulliette A.D."/>
            <person name="Jensen B."/>
            <person name="Toney N.C."/>
            <person name="Limbago B.M."/>
            <person name="Noble-Wang J."/>
        </authorList>
    </citation>
    <scope>NUCLEOTIDE SEQUENCE [LARGE SCALE GENOMIC DNA]</scope>
    <source>
        <strain evidence="3 4">CDC_01</strain>
    </source>
</reference>
<dbReference type="InterPro" id="IPR004014">
    <property type="entry name" value="ATPase_P-typ_cation-transptr_N"/>
</dbReference>
<evidence type="ECO:0000259" key="2">
    <source>
        <dbReference type="SMART" id="SM00831"/>
    </source>
</evidence>
<dbReference type="Proteomes" id="UP000070612">
    <property type="component" value="Unassembled WGS sequence"/>
</dbReference>
<dbReference type="SMART" id="SM00831">
    <property type="entry name" value="Cation_ATPase_N"/>
    <property type="match status" value="1"/>
</dbReference>
<sequence length="211" mass="22781">MAEITASAEDALGSALAHSRSVTEVLEVLGSSGDGLDSDSARDRLATYGPNKLPEKRPRPALLRFFAHFNNVLIYILIAAGVLKAILNEWVDCAVIISVAVINAAVGFLQEGRAQRALDSIRGMLSVTAQVRRDGHWRQVDAQTLVAWHAASLQRVKKRCGGSCLMAVPPRAGGPSLVPVQVDEDSAEQERQLLGEFGLAHSPLPRRNRDD</sequence>
<proteinExistence type="predicted"/>